<dbReference type="PANTHER" id="PTHR43630">
    <property type="entry name" value="POLY-BETA-1,6-N-ACETYL-D-GLUCOSAMINE SYNTHASE"/>
    <property type="match status" value="1"/>
</dbReference>
<comment type="similarity">
    <text evidence="1">Belongs to the glycosyltransferase 2 family. WaaE/KdtX subfamily.</text>
</comment>
<evidence type="ECO:0000313" key="5">
    <source>
        <dbReference type="Proteomes" id="UP000622707"/>
    </source>
</evidence>
<dbReference type="EMBL" id="JAEQND010000003">
    <property type="protein sequence ID" value="MBL0424841.1"/>
    <property type="molecule type" value="Genomic_DNA"/>
</dbReference>
<dbReference type="Proteomes" id="UP000622707">
    <property type="component" value="Unassembled WGS sequence"/>
</dbReference>
<evidence type="ECO:0000256" key="2">
    <source>
        <dbReference type="SAM" id="MobiDB-lite"/>
    </source>
</evidence>
<feature type="domain" description="Glycosyltransferase 2-like" evidence="3">
    <location>
        <begin position="7"/>
        <end position="126"/>
    </location>
</feature>
<dbReference type="RefSeq" id="WP_201688069.1">
    <property type="nucleotide sequence ID" value="NZ_JAEQND010000003.1"/>
</dbReference>
<accession>A0ABS1JKX3</accession>
<evidence type="ECO:0000259" key="3">
    <source>
        <dbReference type="Pfam" id="PF00535"/>
    </source>
</evidence>
<comment type="caution">
    <text evidence="4">The sequence shown here is derived from an EMBL/GenBank/DDBJ whole genome shotgun (WGS) entry which is preliminary data.</text>
</comment>
<proteinExistence type="inferred from homology"/>
<dbReference type="InterPro" id="IPR001173">
    <property type="entry name" value="Glyco_trans_2-like"/>
</dbReference>
<dbReference type="CDD" id="cd02511">
    <property type="entry name" value="Beta4Glucosyltransferase"/>
    <property type="match status" value="1"/>
</dbReference>
<keyword evidence="5" id="KW-1185">Reference proteome</keyword>
<dbReference type="InterPro" id="IPR029044">
    <property type="entry name" value="Nucleotide-diphossugar_trans"/>
</dbReference>
<reference evidence="4 5" key="1">
    <citation type="journal article" date="2017" name="Int. J. Syst. Evol. Microbiol.">
        <title>Ramlibacter alkalitolerans sp. nov., alkali-tolerant bacterium isolated from soil of ginseng.</title>
        <authorList>
            <person name="Lee D.H."/>
            <person name="Cha C.J."/>
        </authorList>
    </citation>
    <scope>NUCLEOTIDE SEQUENCE [LARGE SCALE GENOMIC DNA]</scope>
    <source>
        <strain evidence="4 5">KACC 19305</strain>
    </source>
</reference>
<evidence type="ECO:0000313" key="4">
    <source>
        <dbReference type="EMBL" id="MBL0424841.1"/>
    </source>
</evidence>
<gene>
    <name evidence="4" type="ORF">JI746_06945</name>
</gene>
<dbReference type="PANTHER" id="PTHR43630:SF2">
    <property type="entry name" value="GLYCOSYLTRANSFERASE"/>
    <property type="match status" value="1"/>
</dbReference>
<feature type="region of interest" description="Disordered" evidence="2">
    <location>
        <begin position="252"/>
        <end position="274"/>
    </location>
</feature>
<protein>
    <submittedName>
        <fullName evidence="4">Glycosyltransferase family 2 protein</fullName>
    </submittedName>
</protein>
<organism evidence="4 5">
    <name type="scientific">Ramlibacter alkalitolerans</name>
    <dbReference type="NCBI Taxonomy" id="2039631"/>
    <lineage>
        <taxon>Bacteria</taxon>
        <taxon>Pseudomonadati</taxon>
        <taxon>Pseudomonadota</taxon>
        <taxon>Betaproteobacteria</taxon>
        <taxon>Burkholderiales</taxon>
        <taxon>Comamonadaceae</taxon>
        <taxon>Ramlibacter</taxon>
    </lineage>
</organism>
<dbReference type="Pfam" id="PF00535">
    <property type="entry name" value="Glycos_transf_2"/>
    <property type="match status" value="1"/>
</dbReference>
<sequence>MSRPTLSVVIAARNESHQIAECVRSVSFADQVIVLDSSSTDGTADVARGAGAEVHVTDWPGYGPQQLRGIALARGDWVLSLDADERITPELAAEIRTAIEQPVADGYRLPRFSSFCGEFIHHGGWRPDYTLRLVRRERAGFTDHFLHAHMTVDGRRADLRSPIIHYSYRDLDDVLDKLRRYSHGAARDGFERGQSGSLARALASGAWAFLRTYVLRQGFRDGRMGLVLAIYNAQTTYYKYLRLWMMQQHREPVPRVRPGDSPDNPRMKVDDLRA</sequence>
<evidence type="ECO:0000256" key="1">
    <source>
        <dbReference type="ARBA" id="ARBA00038494"/>
    </source>
</evidence>
<dbReference type="SUPFAM" id="SSF53448">
    <property type="entry name" value="Nucleotide-diphospho-sugar transferases"/>
    <property type="match status" value="1"/>
</dbReference>
<name>A0ABS1JKX3_9BURK</name>
<dbReference type="Gene3D" id="3.90.550.10">
    <property type="entry name" value="Spore Coat Polysaccharide Biosynthesis Protein SpsA, Chain A"/>
    <property type="match status" value="1"/>
</dbReference>